<gene>
    <name evidence="1" type="ORF">LVIROSA_LOCUS13562</name>
</gene>
<sequence>MAYSASADMPTDPAPELTAQEQDIVDCLLESFTKLSDPEEIIFDMTGISSHWNKLGKAIRNMRRQDESSMDSIVNRFGLDSTTNATTVLPSLINKILKMEHDSGNPPSLTREALRN</sequence>
<keyword evidence="2" id="KW-1185">Reference proteome</keyword>
<organism evidence="1 2">
    <name type="scientific">Lactuca virosa</name>
    <dbReference type="NCBI Taxonomy" id="75947"/>
    <lineage>
        <taxon>Eukaryota</taxon>
        <taxon>Viridiplantae</taxon>
        <taxon>Streptophyta</taxon>
        <taxon>Embryophyta</taxon>
        <taxon>Tracheophyta</taxon>
        <taxon>Spermatophyta</taxon>
        <taxon>Magnoliopsida</taxon>
        <taxon>eudicotyledons</taxon>
        <taxon>Gunneridae</taxon>
        <taxon>Pentapetalae</taxon>
        <taxon>asterids</taxon>
        <taxon>campanulids</taxon>
        <taxon>Asterales</taxon>
        <taxon>Asteraceae</taxon>
        <taxon>Cichorioideae</taxon>
        <taxon>Cichorieae</taxon>
        <taxon>Lactucinae</taxon>
        <taxon>Lactuca</taxon>
    </lineage>
</organism>
<reference evidence="1 2" key="1">
    <citation type="submission" date="2022-01" db="EMBL/GenBank/DDBJ databases">
        <authorList>
            <person name="Xiong W."/>
            <person name="Schranz E."/>
        </authorList>
    </citation>
    <scope>NUCLEOTIDE SEQUENCE [LARGE SCALE GENOMIC DNA]</scope>
</reference>
<name>A0AAU9MJ38_9ASTR</name>
<dbReference type="Proteomes" id="UP001157418">
    <property type="component" value="Unassembled WGS sequence"/>
</dbReference>
<protein>
    <submittedName>
        <fullName evidence="1">Uncharacterized protein</fullName>
    </submittedName>
</protein>
<dbReference type="AlphaFoldDB" id="A0AAU9MJ38"/>
<proteinExistence type="predicted"/>
<comment type="caution">
    <text evidence="1">The sequence shown here is derived from an EMBL/GenBank/DDBJ whole genome shotgun (WGS) entry which is preliminary data.</text>
</comment>
<evidence type="ECO:0000313" key="2">
    <source>
        <dbReference type="Proteomes" id="UP001157418"/>
    </source>
</evidence>
<dbReference type="EMBL" id="CAKMRJ010002223">
    <property type="protein sequence ID" value="CAH1426487.1"/>
    <property type="molecule type" value="Genomic_DNA"/>
</dbReference>
<accession>A0AAU9MJ38</accession>
<evidence type="ECO:0000313" key="1">
    <source>
        <dbReference type="EMBL" id="CAH1426487.1"/>
    </source>
</evidence>